<sequence>MLSTTKTGAYYLTGLLAGTAGLFLLLCFFTGPPSNRLWIALTVLAMLLGWVSKKSPFSQLLSLSLLWSAALAISGGAMNAANAAPLILIAAAFLVLNNRKAWLIFALLISVQLAFLLDLVTRESSHGEHTLHFIGMSITFFFAATLLALVIQLMQRSLIAQQQKTQHLRENQLRQEQLVAVGTVSAQFAHELASPVSTLKLLLEELNEQNANDPLAKDLNTTTGRITVLLNDFRDTIQSVQKNTLEMISVTSLEHSLQEQTALMLADIEMHWNMSASNAQVYADKTLLPALLALIRNAKQSAKDTPNTQVQVSSSVSEGNWQFEVKNSISGTPAESLANLGRFAVESEQGLGVGVLLSNATLERFSGALQIVVESDFVRQRVTLPVQDPS</sequence>
<keyword evidence="1" id="KW-1133">Transmembrane helix</keyword>
<dbReference type="InterPro" id="IPR036890">
    <property type="entry name" value="HATPase_C_sf"/>
</dbReference>
<organism evidence="3 4">
    <name type="scientific">Aliidiomarina minuta</name>
    <dbReference type="NCBI Taxonomy" id="880057"/>
    <lineage>
        <taxon>Bacteria</taxon>
        <taxon>Pseudomonadati</taxon>
        <taxon>Pseudomonadota</taxon>
        <taxon>Gammaproteobacteria</taxon>
        <taxon>Alteromonadales</taxon>
        <taxon>Idiomarinaceae</taxon>
        <taxon>Aliidiomarina</taxon>
    </lineage>
</organism>
<feature type="transmembrane region" description="Helical" evidence="1">
    <location>
        <begin position="9"/>
        <end position="31"/>
    </location>
</feature>
<evidence type="ECO:0000313" key="4">
    <source>
        <dbReference type="Proteomes" id="UP000288293"/>
    </source>
</evidence>
<dbReference type="Proteomes" id="UP000288293">
    <property type="component" value="Unassembled WGS sequence"/>
</dbReference>
<feature type="transmembrane region" description="Helical" evidence="1">
    <location>
        <begin position="65"/>
        <end position="95"/>
    </location>
</feature>
<feature type="transmembrane region" description="Helical" evidence="1">
    <location>
        <begin position="101"/>
        <end position="121"/>
    </location>
</feature>
<comment type="caution">
    <text evidence="3">The sequence shown here is derived from an EMBL/GenBank/DDBJ whole genome shotgun (WGS) entry which is preliminary data.</text>
</comment>
<feature type="transmembrane region" description="Helical" evidence="1">
    <location>
        <begin position="37"/>
        <end position="53"/>
    </location>
</feature>
<evidence type="ECO:0000256" key="1">
    <source>
        <dbReference type="SAM" id="Phobius"/>
    </source>
</evidence>
<keyword evidence="1" id="KW-0472">Membrane</keyword>
<dbReference type="InterPro" id="IPR005467">
    <property type="entry name" value="His_kinase_dom"/>
</dbReference>
<protein>
    <recommendedName>
        <fullName evidence="2">Histidine kinase domain-containing protein</fullName>
    </recommendedName>
</protein>
<dbReference type="Gene3D" id="3.30.565.10">
    <property type="entry name" value="Histidine kinase-like ATPase, C-terminal domain"/>
    <property type="match status" value="1"/>
</dbReference>
<dbReference type="PROSITE" id="PS50109">
    <property type="entry name" value="HIS_KIN"/>
    <property type="match status" value="1"/>
</dbReference>
<dbReference type="AlphaFoldDB" id="A0A432WA42"/>
<gene>
    <name evidence="3" type="ORF">CWE09_10100</name>
</gene>
<accession>A0A432WA42</accession>
<evidence type="ECO:0000313" key="3">
    <source>
        <dbReference type="EMBL" id="RUO27020.1"/>
    </source>
</evidence>
<dbReference type="OrthoDB" id="9785252at2"/>
<keyword evidence="4" id="KW-1185">Reference proteome</keyword>
<evidence type="ECO:0000259" key="2">
    <source>
        <dbReference type="PROSITE" id="PS50109"/>
    </source>
</evidence>
<dbReference type="RefSeq" id="WP_126803832.1">
    <property type="nucleotide sequence ID" value="NZ_PIPL01000001.1"/>
</dbReference>
<feature type="transmembrane region" description="Helical" evidence="1">
    <location>
        <begin position="133"/>
        <end position="154"/>
    </location>
</feature>
<dbReference type="Gene3D" id="1.10.287.130">
    <property type="match status" value="1"/>
</dbReference>
<name>A0A432WA42_9GAMM</name>
<proteinExistence type="predicted"/>
<dbReference type="EMBL" id="PIPL01000001">
    <property type="protein sequence ID" value="RUO27020.1"/>
    <property type="molecule type" value="Genomic_DNA"/>
</dbReference>
<feature type="domain" description="Histidine kinase" evidence="2">
    <location>
        <begin position="187"/>
        <end position="388"/>
    </location>
</feature>
<reference evidence="3 4" key="1">
    <citation type="journal article" date="2011" name="Front. Microbiol.">
        <title>Genomic signatures of strain selection and enhancement in Bacillus atrophaeus var. globigii, a historical biowarfare simulant.</title>
        <authorList>
            <person name="Gibbons H.S."/>
            <person name="Broomall S.M."/>
            <person name="McNew L.A."/>
            <person name="Daligault H."/>
            <person name="Chapman C."/>
            <person name="Bruce D."/>
            <person name="Karavis M."/>
            <person name="Krepps M."/>
            <person name="McGregor P.A."/>
            <person name="Hong C."/>
            <person name="Park K.H."/>
            <person name="Akmal A."/>
            <person name="Feldman A."/>
            <person name="Lin J.S."/>
            <person name="Chang W.E."/>
            <person name="Higgs B.W."/>
            <person name="Demirev P."/>
            <person name="Lindquist J."/>
            <person name="Liem A."/>
            <person name="Fochler E."/>
            <person name="Read T.D."/>
            <person name="Tapia R."/>
            <person name="Johnson S."/>
            <person name="Bishop-Lilly K.A."/>
            <person name="Detter C."/>
            <person name="Han C."/>
            <person name="Sozhamannan S."/>
            <person name="Rosenzweig C.N."/>
            <person name="Skowronski E.W."/>
        </authorList>
    </citation>
    <scope>NUCLEOTIDE SEQUENCE [LARGE SCALE GENOMIC DNA]</scope>
    <source>
        <strain evidence="3 4">MLST1</strain>
    </source>
</reference>
<dbReference type="SUPFAM" id="SSF55874">
    <property type="entry name" value="ATPase domain of HSP90 chaperone/DNA topoisomerase II/histidine kinase"/>
    <property type="match status" value="1"/>
</dbReference>
<keyword evidence="1" id="KW-0812">Transmembrane</keyword>